<keyword evidence="2 4" id="KW-0067">ATP-binding</keyword>
<dbReference type="PANTHER" id="PTHR43158:SF10">
    <property type="entry name" value="ABC TRANSPORTER ATP-BINDING PROTEIN YTRB"/>
    <property type="match status" value="1"/>
</dbReference>
<dbReference type="GO" id="GO:0005524">
    <property type="term" value="F:ATP binding"/>
    <property type="evidence" value="ECO:0007669"/>
    <property type="project" value="UniProtKB-KW"/>
</dbReference>
<comment type="caution">
    <text evidence="4">The sequence shown here is derived from an EMBL/GenBank/DDBJ whole genome shotgun (WGS) entry which is preliminary data.</text>
</comment>
<dbReference type="InterPro" id="IPR003593">
    <property type="entry name" value="AAA+_ATPase"/>
</dbReference>
<keyword evidence="5" id="KW-1185">Reference proteome</keyword>
<evidence type="ECO:0000259" key="3">
    <source>
        <dbReference type="PROSITE" id="PS50893"/>
    </source>
</evidence>
<feature type="domain" description="ABC transporter" evidence="3">
    <location>
        <begin position="3"/>
        <end position="228"/>
    </location>
</feature>
<gene>
    <name evidence="4" type="primary">ytrB</name>
    <name evidence="4" type="ORF">WFA24289_00550</name>
</gene>
<dbReference type="InterPro" id="IPR003439">
    <property type="entry name" value="ABC_transporter-like_ATP-bd"/>
</dbReference>
<evidence type="ECO:0000313" key="5">
    <source>
        <dbReference type="Proteomes" id="UP000789707"/>
    </source>
</evidence>
<proteinExistence type="predicted"/>
<name>A0ABM8Z600_9LACO</name>
<organism evidence="4 5">
    <name type="scientific">Periweissella fabaria</name>
    <dbReference type="NCBI Taxonomy" id="546157"/>
    <lineage>
        <taxon>Bacteria</taxon>
        <taxon>Bacillati</taxon>
        <taxon>Bacillota</taxon>
        <taxon>Bacilli</taxon>
        <taxon>Lactobacillales</taxon>
        <taxon>Lactobacillaceae</taxon>
        <taxon>Periweissella</taxon>
    </lineage>
</organism>
<dbReference type="Gene3D" id="3.40.50.300">
    <property type="entry name" value="P-loop containing nucleotide triphosphate hydrolases"/>
    <property type="match status" value="1"/>
</dbReference>
<reference evidence="4 5" key="1">
    <citation type="submission" date="2021-11" db="EMBL/GenBank/DDBJ databases">
        <authorList>
            <person name="Depoorter E."/>
        </authorList>
    </citation>
    <scope>NUCLEOTIDE SEQUENCE [LARGE SCALE GENOMIC DNA]</scope>
    <source>
        <strain evidence="4 5">LMG 24289</strain>
    </source>
</reference>
<dbReference type="PANTHER" id="PTHR43158">
    <property type="entry name" value="SKFA PEPTIDE EXPORT ATP-BINDING PROTEIN SKFE"/>
    <property type="match status" value="1"/>
</dbReference>
<evidence type="ECO:0000256" key="1">
    <source>
        <dbReference type="ARBA" id="ARBA00022741"/>
    </source>
</evidence>
<dbReference type="SUPFAM" id="SSF52540">
    <property type="entry name" value="P-loop containing nucleoside triphosphate hydrolases"/>
    <property type="match status" value="1"/>
</dbReference>
<dbReference type="RefSeq" id="WP_230096311.1">
    <property type="nucleotide sequence ID" value="NZ_CAKKNS010000001.1"/>
</dbReference>
<keyword evidence="1" id="KW-0547">Nucleotide-binding</keyword>
<dbReference type="Pfam" id="PF00005">
    <property type="entry name" value="ABC_tran"/>
    <property type="match status" value="1"/>
</dbReference>
<dbReference type="Proteomes" id="UP000789707">
    <property type="component" value="Unassembled WGS sequence"/>
</dbReference>
<protein>
    <submittedName>
        <fullName evidence="4">ABC transporter ATP-binding protein YtrB</fullName>
    </submittedName>
</protein>
<accession>A0ABM8Z600</accession>
<dbReference type="SMART" id="SM00382">
    <property type="entry name" value="AAA"/>
    <property type="match status" value="1"/>
</dbReference>
<dbReference type="InterPro" id="IPR027417">
    <property type="entry name" value="P-loop_NTPase"/>
</dbReference>
<evidence type="ECO:0000313" key="4">
    <source>
        <dbReference type="EMBL" id="CAH0416251.1"/>
    </source>
</evidence>
<evidence type="ECO:0000256" key="2">
    <source>
        <dbReference type="ARBA" id="ARBA00022840"/>
    </source>
</evidence>
<dbReference type="PROSITE" id="PS50893">
    <property type="entry name" value="ABC_TRANSPORTER_2"/>
    <property type="match status" value="1"/>
</dbReference>
<sequence>MELTVNNLKKVINNHTIFENINFSIAPGQIVGVVGRNGVGKTTLFKTMTGVYLADAGQVSIDEQPIEDELNLKQDIFFVDPLNNFYINYTPIEIAKMYAITYSKFNRDEFLAAVAKHNLPIKQRIKNYSKGMQGLFNVLLALATRAQFIILDEPFDGLDVLIRENVKRILINAVQLNQISLIISSHNLTELDTLIDRAIILKDTTISSEYSLENLRENARKIQLVFKDGLPEELKRYGTVVEERGRVSVMIFENYTHEIDEKIAISAPLLYEQLPLSLEDMFRSQLVDEADFILKK</sequence>
<dbReference type="EMBL" id="CAKKNS010000001">
    <property type="protein sequence ID" value="CAH0416251.1"/>
    <property type="molecule type" value="Genomic_DNA"/>
</dbReference>